<reference evidence="1" key="1">
    <citation type="submission" date="2023-07" db="EMBL/GenBank/DDBJ databases">
        <title>Genomic Encyclopedia of Type Strains, Phase IV (KMG-IV): sequencing the most valuable type-strain genomes for metagenomic binning, comparative biology and taxonomic classification.</title>
        <authorList>
            <person name="Goeker M."/>
        </authorList>
    </citation>
    <scope>NUCLEOTIDE SEQUENCE</scope>
    <source>
        <strain evidence="1">DSM 26174</strain>
    </source>
</reference>
<keyword evidence="2" id="KW-1185">Reference proteome</keyword>
<keyword evidence="1" id="KW-0378">Hydrolase</keyword>
<name>A0AAE3XKU9_9BACT</name>
<dbReference type="Gene3D" id="3.40.800.10">
    <property type="entry name" value="Ureohydrolase domain"/>
    <property type="match status" value="1"/>
</dbReference>
<sequence length="368" mass="41961">MFEEFCLKPSKVLENDEFDKNDYGRYAISLSRFNGDLNSISLALLSVGSLEYDQSAEKIRAKLYSLKRPSHDVTKVLDLGHLIVPEDVEFVDDFEHILSCLLSHNVLPLILGECESWSFGQYSAYGKMDDLLNFLNVDPVLDISQSLLKVFTQDPNHLFHYTHLAYQSYLSNPDTISLMKSLGCDIMRLGDVSHQIVKCEPLVRDANLLSFNVSAIKAIDFPASNNEFPFGLSGEHSAQLFRYAGISSKLSSIGIYGYQSDKDNKHYHSASVLAVMLWYFIEGFSMRKDSLDFTEKKFLKYNVAIPGGEEDLVFYKNKLDEKWWMEVPVLFQGRDISKHVISCDYGDYESALYGDLPERYINAFARLN</sequence>
<proteinExistence type="predicted"/>
<organism evidence="1 2">
    <name type="scientific">Aureibacter tunicatorum</name>
    <dbReference type="NCBI Taxonomy" id="866807"/>
    <lineage>
        <taxon>Bacteria</taxon>
        <taxon>Pseudomonadati</taxon>
        <taxon>Bacteroidota</taxon>
        <taxon>Cytophagia</taxon>
        <taxon>Cytophagales</taxon>
        <taxon>Persicobacteraceae</taxon>
        <taxon>Aureibacter</taxon>
    </lineage>
</organism>
<evidence type="ECO:0000313" key="1">
    <source>
        <dbReference type="EMBL" id="MDR6237780.1"/>
    </source>
</evidence>
<dbReference type="InterPro" id="IPR023696">
    <property type="entry name" value="Ureohydrolase_dom_sf"/>
</dbReference>
<comment type="caution">
    <text evidence="1">The sequence shown here is derived from an EMBL/GenBank/DDBJ whole genome shotgun (WGS) entry which is preliminary data.</text>
</comment>
<dbReference type="Proteomes" id="UP001185092">
    <property type="component" value="Unassembled WGS sequence"/>
</dbReference>
<protein>
    <submittedName>
        <fullName evidence="1">Formiminoglutamase</fullName>
        <ecNumber evidence="1">3.5.3.8</ecNumber>
    </submittedName>
</protein>
<dbReference type="RefSeq" id="WP_309937250.1">
    <property type="nucleotide sequence ID" value="NZ_AP025305.1"/>
</dbReference>
<dbReference type="AlphaFoldDB" id="A0AAE3XKU9"/>
<accession>A0AAE3XKU9</accession>
<dbReference type="EC" id="3.5.3.8" evidence="1"/>
<dbReference type="GO" id="GO:0050415">
    <property type="term" value="F:formimidoylglutamase activity"/>
    <property type="evidence" value="ECO:0007669"/>
    <property type="project" value="UniProtKB-EC"/>
</dbReference>
<gene>
    <name evidence="1" type="ORF">HNQ88_000756</name>
</gene>
<evidence type="ECO:0000313" key="2">
    <source>
        <dbReference type="Proteomes" id="UP001185092"/>
    </source>
</evidence>
<dbReference type="EMBL" id="JAVDQD010000001">
    <property type="protein sequence ID" value="MDR6237780.1"/>
    <property type="molecule type" value="Genomic_DNA"/>
</dbReference>
<dbReference type="SUPFAM" id="SSF52768">
    <property type="entry name" value="Arginase/deacetylase"/>
    <property type="match status" value="1"/>
</dbReference>